<feature type="non-terminal residue" evidence="1">
    <location>
        <position position="1"/>
    </location>
</feature>
<dbReference type="Proteomes" id="UP000789901">
    <property type="component" value="Unassembled WGS sequence"/>
</dbReference>
<protein>
    <submittedName>
        <fullName evidence="1">60_t:CDS:1</fullName>
    </submittedName>
</protein>
<reference evidence="1 2" key="1">
    <citation type="submission" date="2021-06" db="EMBL/GenBank/DDBJ databases">
        <authorList>
            <person name="Kallberg Y."/>
            <person name="Tangrot J."/>
            <person name="Rosling A."/>
        </authorList>
    </citation>
    <scope>NUCLEOTIDE SEQUENCE [LARGE SCALE GENOMIC DNA]</scope>
    <source>
        <strain evidence="1 2">120-4 pot B 10/14</strain>
    </source>
</reference>
<sequence>IVEEKEVQAKLGETTSKAREQKMAAGEVHKKALAAIYEKKLFQFLLKNFRVPAPEQRASKIYCMSREREKFWWRCRGRCP</sequence>
<organism evidence="1 2">
    <name type="scientific">Gigaspora margarita</name>
    <dbReference type="NCBI Taxonomy" id="4874"/>
    <lineage>
        <taxon>Eukaryota</taxon>
        <taxon>Fungi</taxon>
        <taxon>Fungi incertae sedis</taxon>
        <taxon>Mucoromycota</taxon>
        <taxon>Glomeromycotina</taxon>
        <taxon>Glomeromycetes</taxon>
        <taxon>Diversisporales</taxon>
        <taxon>Gigasporaceae</taxon>
        <taxon>Gigaspora</taxon>
    </lineage>
</organism>
<name>A0ABN7W8D2_GIGMA</name>
<accession>A0ABN7W8D2</accession>
<evidence type="ECO:0000313" key="1">
    <source>
        <dbReference type="EMBL" id="CAG8820563.1"/>
    </source>
</evidence>
<gene>
    <name evidence="1" type="ORF">GMARGA_LOCUS27602</name>
</gene>
<comment type="caution">
    <text evidence="1">The sequence shown here is derived from an EMBL/GenBank/DDBJ whole genome shotgun (WGS) entry which is preliminary data.</text>
</comment>
<evidence type="ECO:0000313" key="2">
    <source>
        <dbReference type="Proteomes" id="UP000789901"/>
    </source>
</evidence>
<proteinExistence type="predicted"/>
<dbReference type="EMBL" id="CAJVQB010034012">
    <property type="protein sequence ID" value="CAG8820563.1"/>
    <property type="molecule type" value="Genomic_DNA"/>
</dbReference>
<keyword evidence="2" id="KW-1185">Reference proteome</keyword>